<protein>
    <submittedName>
        <fullName evidence="1">Uncharacterized protein</fullName>
    </submittedName>
</protein>
<name>A0ACB9FXP5_9ASTR</name>
<reference evidence="1 2" key="2">
    <citation type="journal article" date="2022" name="Mol. Ecol. Resour.">
        <title>The genomes of chicory, endive, great burdock and yacon provide insights into Asteraceae paleo-polyploidization history and plant inulin production.</title>
        <authorList>
            <person name="Fan W."/>
            <person name="Wang S."/>
            <person name="Wang H."/>
            <person name="Wang A."/>
            <person name="Jiang F."/>
            <person name="Liu H."/>
            <person name="Zhao H."/>
            <person name="Xu D."/>
            <person name="Zhang Y."/>
        </authorList>
    </citation>
    <scope>NUCLEOTIDE SEQUENCE [LARGE SCALE GENOMIC DNA]</scope>
    <source>
        <strain evidence="2">cv. Yunnan</strain>
        <tissue evidence="1">Leaves</tissue>
    </source>
</reference>
<keyword evidence="2" id="KW-1185">Reference proteome</keyword>
<organism evidence="1 2">
    <name type="scientific">Smallanthus sonchifolius</name>
    <dbReference type="NCBI Taxonomy" id="185202"/>
    <lineage>
        <taxon>Eukaryota</taxon>
        <taxon>Viridiplantae</taxon>
        <taxon>Streptophyta</taxon>
        <taxon>Embryophyta</taxon>
        <taxon>Tracheophyta</taxon>
        <taxon>Spermatophyta</taxon>
        <taxon>Magnoliopsida</taxon>
        <taxon>eudicotyledons</taxon>
        <taxon>Gunneridae</taxon>
        <taxon>Pentapetalae</taxon>
        <taxon>asterids</taxon>
        <taxon>campanulids</taxon>
        <taxon>Asterales</taxon>
        <taxon>Asteraceae</taxon>
        <taxon>Asteroideae</taxon>
        <taxon>Heliantheae alliance</taxon>
        <taxon>Millerieae</taxon>
        <taxon>Smallanthus</taxon>
    </lineage>
</organism>
<evidence type="ECO:0000313" key="1">
    <source>
        <dbReference type="EMBL" id="KAI3776139.1"/>
    </source>
</evidence>
<sequence>MWSALLPACLRSLDGISQYPSSCFPCVLHRRSPDVSLIPLLSMESAKHWELPGEELGTGTRRSENHLNGGIDCISSFVPHSNWGSKSTKFDDLLRERRSKSMLLKTLQDMSGRPPLIVYEQNTSPKARCLLNVVWDGLVVAPFSSTVDGTQSKDFLPDPIPGLKEKAVDKKAVKTAPYDEGRRAASTLSVVLGAKCWKYRLVRDNQYPHFLIAIAETSVDGRG</sequence>
<proteinExistence type="predicted"/>
<accession>A0ACB9FXP5</accession>
<evidence type="ECO:0000313" key="2">
    <source>
        <dbReference type="Proteomes" id="UP001056120"/>
    </source>
</evidence>
<dbReference type="EMBL" id="CM042032">
    <property type="protein sequence ID" value="KAI3776139.1"/>
    <property type="molecule type" value="Genomic_DNA"/>
</dbReference>
<reference evidence="2" key="1">
    <citation type="journal article" date="2022" name="Mol. Ecol. Resour.">
        <title>The genomes of chicory, endive, great burdock and yacon provide insights into Asteraceae palaeo-polyploidization history and plant inulin production.</title>
        <authorList>
            <person name="Fan W."/>
            <person name="Wang S."/>
            <person name="Wang H."/>
            <person name="Wang A."/>
            <person name="Jiang F."/>
            <person name="Liu H."/>
            <person name="Zhao H."/>
            <person name="Xu D."/>
            <person name="Zhang Y."/>
        </authorList>
    </citation>
    <scope>NUCLEOTIDE SEQUENCE [LARGE SCALE GENOMIC DNA]</scope>
    <source>
        <strain evidence="2">cv. Yunnan</strain>
    </source>
</reference>
<gene>
    <name evidence="1" type="ORF">L1987_45904</name>
</gene>
<comment type="caution">
    <text evidence="1">The sequence shown here is derived from an EMBL/GenBank/DDBJ whole genome shotgun (WGS) entry which is preliminary data.</text>
</comment>
<dbReference type="Proteomes" id="UP001056120">
    <property type="component" value="Linkage Group LG15"/>
</dbReference>